<accession>A0A6N7PG64</accession>
<protein>
    <submittedName>
        <fullName evidence="2">AAA family ATPase</fullName>
    </submittedName>
</protein>
<dbReference type="AlphaFoldDB" id="A0A6N7PG64"/>
<dbReference type="GO" id="GO:0005524">
    <property type="term" value="F:ATP binding"/>
    <property type="evidence" value="ECO:0007669"/>
    <property type="project" value="InterPro"/>
</dbReference>
<organism evidence="2 3">
    <name type="scientific">Polyangium spumosum</name>
    <dbReference type="NCBI Taxonomy" id="889282"/>
    <lineage>
        <taxon>Bacteria</taxon>
        <taxon>Pseudomonadati</taxon>
        <taxon>Myxococcota</taxon>
        <taxon>Polyangia</taxon>
        <taxon>Polyangiales</taxon>
        <taxon>Polyangiaceae</taxon>
        <taxon>Polyangium</taxon>
    </lineage>
</organism>
<dbReference type="Gene3D" id="3.40.50.300">
    <property type="entry name" value="P-loop containing nucleotide triphosphate hydrolases"/>
    <property type="match status" value="1"/>
</dbReference>
<gene>
    <name evidence="2" type="ORF">GF068_03495</name>
</gene>
<name>A0A6N7PG64_9BACT</name>
<dbReference type="InterPro" id="IPR003959">
    <property type="entry name" value="ATPase_AAA_core"/>
</dbReference>
<evidence type="ECO:0000313" key="2">
    <source>
        <dbReference type="EMBL" id="MRG90989.1"/>
    </source>
</evidence>
<dbReference type="Proteomes" id="UP000440224">
    <property type="component" value="Unassembled WGS sequence"/>
</dbReference>
<dbReference type="OrthoDB" id="9809324at2"/>
<feature type="domain" description="ATPase AAA-type core" evidence="1">
    <location>
        <begin position="66"/>
        <end position="389"/>
    </location>
</feature>
<sequence length="458" mass="50971">MALADMVVVGKTSTRNRVAMLLQFAVENFLSFREPMTLSLLATPGVEHDARQVLAGPEEREVLRCAAIYGANASGKSNLVKAIEFARRLILTGTRSAEPIGVRPFKLDEACRNAPSRFELEIGAGKSRYSYGFEVSERRVHSEWLFVATDGTEAKLFERSTDETDASSIEIGDALCSSDHRRQFLNFVAEGTRPNQLFLCEANERNATEFSQLISSVRELMVISPVTRARQLGHRLDVDESFRTFMGSLMYAAGTGIEELRVERIDPDDIDPMTTMQIALRGETVNEISAHTAGPVVLAFLQIKFAHRDRDGKQVLFSAEEESDGTRRLLHLGPSIYRDGFCYVIDELERSLHPLLTRMFLERFLAQGAIPDATPSQLIFTTHDTNLLDLSLLSRDSIWFTEKDPSGASTLYSLADFNPEQLADLGKNLENGYLQGRFGAIPFFGNLTRLISQGGRGS</sequence>
<proteinExistence type="predicted"/>
<evidence type="ECO:0000313" key="3">
    <source>
        <dbReference type="Proteomes" id="UP000440224"/>
    </source>
</evidence>
<dbReference type="EMBL" id="WJIE01000001">
    <property type="protein sequence ID" value="MRG90989.1"/>
    <property type="molecule type" value="Genomic_DNA"/>
</dbReference>
<comment type="caution">
    <text evidence="2">The sequence shown here is derived from an EMBL/GenBank/DDBJ whole genome shotgun (WGS) entry which is preliminary data.</text>
</comment>
<dbReference type="GO" id="GO:0016887">
    <property type="term" value="F:ATP hydrolysis activity"/>
    <property type="evidence" value="ECO:0007669"/>
    <property type="project" value="InterPro"/>
</dbReference>
<reference evidence="2 3" key="1">
    <citation type="submission" date="2019-10" db="EMBL/GenBank/DDBJ databases">
        <title>A soil myxobacterium in the family Polyangiaceae.</title>
        <authorList>
            <person name="Li Y."/>
            <person name="Wang J."/>
        </authorList>
    </citation>
    <scope>NUCLEOTIDE SEQUENCE [LARGE SCALE GENOMIC DNA]</scope>
    <source>
        <strain evidence="2 3">DSM 14734</strain>
    </source>
</reference>
<dbReference type="SUPFAM" id="SSF52540">
    <property type="entry name" value="P-loop containing nucleoside triphosphate hydrolases"/>
    <property type="match status" value="1"/>
</dbReference>
<dbReference type="Pfam" id="PF13304">
    <property type="entry name" value="AAA_21"/>
    <property type="match status" value="1"/>
</dbReference>
<keyword evidence="3" id="KW-1185">Reference proteome</keyword>
<evidence type="ECO:0000259" key="1">
    <source>
        <dbReference type="Pfam" id="PF13304"/>
    </source>
</evidence>
<dbReference type="InterPro" id="IPR027417">
    <property type="entry name" value="P-loop_NTPase"/>
</dbReference>
<dbReference type="PANTHER" id="PTHR40396">
    <property type="entry name" value="ATPASE-LIKE PROTEIN"/>
    <property type="match status" value="1"/>
</dbReference>
<dbReference type="PANTHER" id="PTHR40396:SF1">
    <property type="entry name" value="ATPASE AAA-TYPE CORE DOMAIN-CONTAINING PROTEIN"/>
    <property type="match status" value="1"/>
</dbReference>